<accession>A0A642VAK9</accession>
<proteinExistence type="inferred from homology"/>
<organism evidence="14 15">
    <name type="scientific">Trichomonascus ciferrii</name>
    <dbReference type="NCBI Taxonomy" id="44093"/>
    <lineage>
        <taxon>Eukaryota</taxon>
        <taxon>Fungi</taxon>
        <taxon>Dikarya</taxon>
        <taxon>Ascomycota</taxon>
        <taxon>Saccharomycotina</taxon>
        <taxon>Dipodascomycetes</taxon>
        <taxon>Dipodascales</taxon>
        <taxon>Trichomonascaceae</taxon>
        <taxon>Trichomonascus</taxon>
        <taxon>Trichomonascus ciferrii complex</taxon>
    </lineage>
</organism>
<dbReference type="InterPro" id="IPR056824">
    <property type="entry name" value="PGAP1_TMD"/>
</dbReference>
<feature type="transmembrane region" description="Helical" evidence="10">
    <location>
        <begin position="944"/>
        <end position="965"/>
    </location>
</feature>
<feature type="transmembrane region" description="Helical" evidence="10">
    <location>
        <begin position="1119"/>
        <end position="1136"/>
    </location>
</feature>
<name>A0A642VAK9_9ASCO</name>
<reference evidence="14" key="1">
    <citation type="journal article" date="2019" name="G3 (Bethesda)">
        <title>Genome Assemblies of Two Rare Opportunistic Yeast Pathogens: Diutina rugosa (syn. Candida rugosa) and Trichomonascus ciferrii (syn. Candida ciferrii).</title>
        <authorList>
            <person name="Mixao V."/>
            <person name="Saus E."/>
            <person name="Hansen A.P."/>
            <person name="Lass-Florl C."/>
            <person name="Gabaldon T."/>
        </authorList>
    </citation>
    <scope>NUCLEOTIDE SEQUENCE</scope>
    <source>
        <strain evidence="14">CBS 4856</strain>
    </source>
</reference>
<keyword evidence="15" id="KW-1185">Reference proteome</keyword>
<feature type="transmembrane region" description="Helical" evidence="10">
    <location>
        <begin position="1023"/>
        <end position="1046"/>
    </location>
</feature>
<evidence type="ECO:0000256" key="4">
    <source>
        <dbReference type="ARBA" id="ARBA00022692"/>
    </source>
</evidence>
<protein>
    <recommendedName>
        <fullName evidence="10">GPI inositol-deacylase</fullName>
        <ecNumber evidence="10">3.1.-.-</ecNumber>
    </recommendedName>
</protein>
<evidence type="ECO:0000259" key="13">
    <source>
        <dbReference type="Pfam" id="PF25140"/>
    </source>
</evidence>
<dbReference type="GO" id="GO:0006888">
    <property type="term" value="P:endoplasmic reticulum to Golgi vesicle-mediated transport"/>
    <property type="evidence" value="ECO:0007669"/>
    <property type="project" value="TreeGrafter"/>
</dbReference>
<dbReference type="OrthoDB" id="348976at2759"/>
<dbReference type="InterPro" id="IPR029058">
    <property type="entry name" value="AB_hydrolase_fold"/>
</dbReference>
<dbReference type="GO" id="GO:0015031">
    <property type="term" value="P:protein transport"/>
    <property type="evidence" value="ECO:0007669"/>
    <property type="project" value="UniProtKB-KW"/>
</dbReference>
<feature type="domain" description="GPI inositol-deacylase transmembrane" evidence="13">
    <location>
        <begin position="791"/>
        <end position="1135"/>
    </location>
</feature>
<feature type="transmembrane region" description="Helical" evidence="10">
    <location>
        <begin position="786"/>
        <end position="810"/>
    </location>
</feature>
<evidence type="ECO:0000256" key="10">
    <source>
        <dbReference type="RuleBase" id="RU365011"/>
    </source>
</evidence>
<dbReference type="FunFam" id="3.40.50.1820:FF:000056">
    <property type="entry name" value="GPI inositol-deacylase"/>
    <property type="match status" value="1"/>
</dbReference>
<evidence type="ECO:0000256" key="8">
    <source>
        <dbReference type="ARBA" id="ARBA00022989"/>
    </source>
</evidence>
<dbReference type="Proteomes" id="UP000761534">
    <property type="component" value="Unassembled WGS sequence"/>
</dbReference>
<feature type="transmembrane region" description="Helical" evidence="10">
    <location>
        <begin position="831"/>
        <end position="851"/>
    </location>
</feature>
<evidence type="ECO:0000256" key="1">
    <source>
        <dbReference type="ARBA" id="ARBA00004477"/>
    </source>
</evidence>
<dbReference type="Pfam" id="PF25140">
    <property type="entry name" value="PGAP1_TMD"/>
    <property type="match status" value="1"/>
</dbReference>
<evidence type="ECO:0000256" key="7">
    <source>
        <dbReference type="ARBA" id="ARBA00022927"/>
    </source>
</evidence>
<comment type="function">
    <text evidence="10">Involved in inositol deacylation of GPI-anchored proteins which plays important roles in the quality control and ER-associated degradation of GPI-anchored proteins.</text>
</comment>
<dbReference type="Pfam" id="PF25141">
    <property type="entry name" value="PGAP1_2nd"/>
    <property type="match status" value="1"/>
</dbReference>
<evidence type="ECO:0000259" key="12">
    <source>
        <dbReference type="Pfam" id="PF07819"/>
    </source>
</evidence>
<dbReference type="PANTHER" id="PTHR15495">
    <property type="entry name" value="NEGATIVE REGULATOR OF VESICLE FORMATION-RELATED"/>
    <property type="match status" value="1"/>
</dbReference>
<comment type="similarity">
    <text evidence="2 10">Belongs to the GPI inositol-deacylase family.</text>
</comment>
<dbReference type="Gene3D" id="3.40.50.1820">
    <property type="entry name" value="alpha/beta hydrolase"/>
    <property type="match status" value="1"/>
</dbReference>
<feature type="transmembrane region" description="Helical" evidence="10">
    <location>
        <begin position="64"/>
        <end position="86"/>
    </location>
</feature>
<feature type="compositionally biased region" description="Polar residues" evidence="11">
    <location>
        <begin position="10"/>
        <end position="29"/>
    </location>
</feature>
<dbReference type="GO" id="GO:0006505">
    <property type="term" value="P:GPI anchor metabolic process"/>
    <property type="evidence" value="ECO:0007669"/>
    <property type="project" value="TreeGrafter"/>
</dbReference>
<dbReference type="InterPro" id="IPR039529">
    <property type="entry name" value="PGAP1/BST1"/>
</dbReference>
<gene>
    <name evidence="14" type="ORF">TRICI_000980</name>
</gene>
<evidence type="ECO:0000313" key="15">
    <source>
        <dbReference type="Proteomes" id="UP000761534"/>
    </source>
</evidence>
<feature type="transmembrane region" description="Helical" evidence="10">
    <location>
        <begin position="897"/>
        <end position="924"/>
    </location>
</feature>
<evidence type="ECO:0000313" key="14">
    <source>
        <dbReference type="EMBL" id="KAA8916861.1"/>
    </source>
</evidence>
<evidence type="ECO:0000256" key="5">
    <source>
        <dbReference type="ARBA" id="ARBA00022801"/>
    </source>
</evidence>
<dbReference type="PANTHER" id="PTHR15495:SF7">
    <property type="entry name" value="GPI INOSITOL-DEACYLASE"/>
    <property type="match status" value="1"/>
</dbReference>
<sequence>MFSHTEGGSHVSNRPNVENLSTAHDTTTNDFSPTIKPNVLMSIFDSLGKPNQVKPLIQARRSSWYVVWSLIVLSIAFIVLCSMSFLRGNGTDVRQCRMSYMTPSYTEITGFDGNYTRFASKYSLFLYRERYLDTSTTPSGVPVIFIPGNAGSYRQVRAIAAECAHQFYNTRSAIFNSSSNSILSTDFQRGLDFFTADFGEDLTAFHGKTLLDQAEYLNEAIAYILSMYKKSSSSEFPAPSSVILIGHSMGGMVARTMVTLPSYRPNTVNTILTLAAPHSMPPVSVDRDVVQLYEGVNRYWEKSFSQELIGRNPLASVVLISIAGGKLDQMISSDHASVAAIVPPTNGFTVYTSSIPFVWSGIDHQAIVWCDQFRQVIARSLMDALDVRNPSKTKTLASRMDAFRRHLLTGFEPEPQYPKRRFHPTIGKDYSTAVGPPDTVLIADDIGMNVVPNGQRLHLDGLGSRDNAVTHLMPLPSTMENLNDTHLSLLSNRPLLHPTKYATIDMNNDFEDSELYHGIYMLACKYPNSAKELSDSLFSILDLRKYTSMRSSNNQMTLDKGNIGLMCKNIGGHAVVLPQAKTAPPTTQKKPQPVAPDDEHEPMYYANFNSTLLSGYSYVVVVDTNEYLTPGFVLAENRPNCQAKIQISDSLWKYFVGWKTVEIPANSPIEVDASFESLWSSLLAYRVKIGPVDKKKGSKRNDFFTPFMRQYIQEPFESKYYLNLVPGSEFVVNVHGVAPFTPYSVTSEWYSNLHLQVWNDGTGNNGKPMEIQITVDIMNSLGQLVLHYRTALCILPIFIVVCVLMIQLEVHAYSAVFLSFEQGLRIFTKKYLWGVLILTTLLPMFLTNSFVEQFFYYIEPMMDSSSGEGPSSIFTATRKNQFFLGLESTHLCFLGPLFILVSTGLNFASYYVLMAILHLVLYILKPPGRVLGTMTNALFGTRMISLRPLRIAIILALLVGVVFILPQQLVFMVGSCMQLGACVKAIHNLRSIKDNCSSEEANERKQQQRQTTNSEEGENLVNYAVTVLIAMLWIVPINAPVLAVWIRNLSVSQWWQIPFGSNHDVLSIAPLMMLVEKITSGKMLPRINSVGCSQLFFTRAMLLYIAFYCLIFGIQRAYWLHNLVNFFAAWLVVIYIEQDLEDINTTDD</sequence>
<feature type="domain" description="GPI inositol-deacylase PGAP1-like alpha/beta" evidence="12">
    <location>
        <begin position="138"/>
        <end position="383"/>
    </location>
</feature>
<dbReference type="GO" id="GO:0050185">
    <property type="term" value="F:phosphatidylinositol deacylase activity"/>
    <property type="evidence" value="ECO:0007669"/>
    <property type="project" value="TreeGrafter"/>
</dbReference>
<evidence type="ECO:0000256" key="6">
    <source>
        <dbReference type="ARBA" id="ARBA00022824"/>
    </source>
</evidence>
<feature type="transmembrane region" description="Helical" evidence="10">
    <location>
        <begin position="1096"/>
        <end position="1113"/>
    </location>
</feature>
<dbReference type="EC" id="3.1.-.-" evidence="10"/>
<dbReference type="SUPFAM" id="SSF53474">
    <property type="entry name" value="alpha/beta-Hydrolases"/>
    <property type="match status" value="1"/>
</dbReference>
<dbReference type="EMBL" id="SWFS01000078">
    <property type="protein sequence ID" value="KAA8916861.1"/>
    <property type="molecule type" value="Genomic_DNA"/>
</dbReference>
<dbReference type="GO" id="GO:0005789">
    <property type="term" value="C:endoplasmic reticulum membrane"/>
    <property type="evidence" value="ECO:0007669"/>
    <property type="project" value="UniProtKB-SubCell"/>
</dbReference>
<evidence type="ECO:0000256" key="11">
    <source>
        <dbReference type="SAM" id="MobiDB-lite"/>
    </source>
</evidence>
<keyword evidence="4 10" id="KW-0812">Transmembrane</keyword>
<dbReference type="InterPro" id="IPR012908">
    <property type="entry name" value="PGAP1-ab_dom-like"/>
</dbReference>
<keyword evidence="5 10" id="KW-0378">Hydrolase</keyword>
<evidence type="ECO:0000256" key="2">
    <source>
        <dbReference type="ARBA" id="ARBA00006931"/>
    </source>
</evidence>
<dbReference type="VEuPathDB" id="FungiDB:TRICI_000980"/>
<keyword evidence="8 10" id="KW-1133">Transmembrane helix</keyword>
<keyword evidence="3 10" id="KW-0813">Transport</keyword>
<keyword evidence="7 10" id="KW-0653">Protein transport</keyword>
<comment type="caution">
    <text evidence="14">The sequence shown here is derived from an EMBL/GenBank/DDBJ whole genome shotgun (WGS) entry which is preliminary data.</text>
</comment>
<evidence type="ECO:0000256" key="9">
    <source>
        <dbReference type="ARBA" id="ARBA00023136"/>
    </source>
</evidence>
<dbReference type="Pfam" id="PF07819">
    <property type="entry name" value="PGAP1"/>
    <property type="match status" value="1"/>
</dbReference>
<dbReference type="AlphaFoldDB" id="A0A642VAK9"/>
<evidence type="ECO:0000256" key="3">
    <source>
        <dbReference type="ARBA" id="ARBA00022448"/>
    </source>
</evidence>
<comment type="subcellular location">
    <subcellularLocation>
        <location evidence="1">Endoplasmic reticulum membrane</location>
        <topology evidence="1">Multi-pass membrane protein</topology>
    </subcellularLocation>
</comment>
<feature type="region of interest" description="Disordered" evidence="11">
    <location>
        <begin position="1"/>
        <end position="29"/>
    </location>
</feature>
<keyword evidence="9 10" id="KW-0472">Membrane</keyword>
<keyword evidence="6 10" id="KW-0256">Endoplasmic reticulum</keyword>